<evidence type="ECO:0000259" key="8">
    <source>
        <dbReference type="PROSITE" id="PS51349"/>
    </source>
</evidence>
<evidence type="ECO:0000256" key="2">
    <source>
        <dbReference type="ARBA" id="ARBA00022630"/>
    </source>
</evidence>
<evidence type="ECO:0000256" key="6">
    <source>
        <dbReference type="PIRSR" id="PIRSR000138-1"/>
    </source>
</evidence>
<dbReference type="GO" id="GO:0010181">
    <property type="term" value="F:FMN binding"/>
    <property type="evidence" value="ECO:0007669"/>
    <property type="project" value="InterPro"/>
</dbReference>
<feature type="binding site" evidence="7">
    <location>
        <position position="168"/>
    </location>
    <ligand>
        <name>FMN</name>
        <dbReference type="ChEBI" id="CHEBI:58210"/>
    </ligand>
</feature>
<dbReference type="EMBL" id="MKQS01000005">
    <property type="protein sequence ID" value="OFE44044.1"/>
    <property type="molecule type" value="Genomic_DNA"/>
</dbReference>
<dbReference type="RefSeq" id="WP_070153246.1">
    <property type="nucleotide sequence ID" value="NZ_MKQS01000005.1"/>
</dbReference>
<keyword evidence="2 7" id="KW-0285">Flavoprotein</keyword>
<dbReference type="Gene3D" id="3.20.20.70">
    <property type="entry name" value="Aldolase class I"/>
    <property type="match status" value="1"/>
</dbReference>
<proteinExistence type="inferred from homology"/>
<evidence type="ECO:0000256" key="4">
    <source>
        <dbReference type="ARBA" id="ARBA00023002"/>
    </source>
</evidence>
<feature type="binding site" evidence="7">
    <location>
        <position position="261"/>
    </location>
    <ligand>
        <name>FMN</name>
        <dbReference type="ChEBI" id="CHEBI:58210"/>
    </ligand>
</feature>
<sequence>MNTTPLAALNHIPPHLHTIADYQKQAQLHLDAATWANLEGAAGDEYSLKNNLRAFADIQLLPRHLNSFAEANTQIQLLGEHYPHPIFLAPVAYQQLFHPQGEIATAQAASALQAPMILSHLSTTSMSALNQVSAAAKWFQLYWQGSRKAALDLIFQAQYHAFQAIVLTVDAPHMGIRDRERRAYFQLPAHIRAVYQTPVNTSHLKENQHPLFDGLMQQAATWEDIVWLLQHSPLPILLKGILHPADAQQAYQYGAHGIIVSNHGGRILDTAVSPIQILGTLRKILPQDFPILLDSGIRRGTDIFKALALGANAVLVGRPYIYGLAVAGALGAAHTIKLLKEEFEVSMALMGTNCIELINSSYIYHQNNQ</sequence>
<dbReference type="PANTHER" id="PTHR10578:SF107">
    <property type="entry name" value="2-HYDROXYACID OXIDASE 1"/>
    <property type="match status" value="1"/>
</dbReference>
<dbReference type="PIRSF" id="PIRSF000138">
    <property type="entry name" value="Al-hdrx_acd_dh"/>
    <property type="match status" value="1"/>
</dbReference>
<keyword evidence="4" id="KW-0560">Oxidoreductase</keyword>
<dbReference type="GO" id="GO:0016614">
    <property type="term" value="F:oxidoreductase activity, acting on CH-OH group of donors"/>
    <property type="evidence" value="ECO:0007669"/>
    <property type="project" value="UniProtKB-ARBA"/>
</dbReference>
<name>A0A1E8E3G6_9GAMM</name>
<keyword evidence="3 7" id="KW-0288">FMN</keyword>
<feature type="binding site" evidence="7">
    <location>
        <begin position="90"/>
        <end position="92"/>
    </location>
    <ligand>
        <name>FMN</name>
        <dbReference type="ChEBI" id="CHEBI:58210"/>
    </ligand>
</feature>
<evidence type="ECO:0000313" key="10">
    <source>
        <dbReference type="Proteomes" id="UP000186931"/>
    </source>
</evidence>
<feature type="binding site" evidence="7">
    <location>
        <position position="140"/>
    </location>
    <ligand>
        <name>FMN</name>
        <dbReference type="ChEBI" id="CHEBI:58210"/>
    </ligand>
</feature>
<dbReference type="FunFam" id="3.20.20.70:FF:000029">
    <property type="entry name" value="L-lactate dehydrogenase"/>
    <property type="match status" value="1"/>
</dbReference>
<reference evidence="9 10" key="1">
    <citation type="submission" date="2016-10" db="EMBL/GenBank/DDBJ databases">
        <title>Genome of airborne Acinetobacter sp. 5-2Ac02 in the hospital environment: Species near to Acinetobacter towneri.</title>
        <authorList>
            <person name="Barbosa B."/>
            <person name="Fernandez-Garcia L."/>
            <person name="Gato E."/>
            <person name="Leao R."/>
            <person name="Albano R."/>
            <person name="Fernandez B."/>
            <person name="Fernandez-Cuenca F."/>
            <person name="Marques E."/>
            <person name="Tomas M."/>
        </authorList>
    </citation>
    <scope>NUCLEOTIDE SEQUENCE [LARGE SCALE GENOMIC DNA]</scope>
    <source>
        <strain evidence="9 10">5-2Ac02</strain>
    </source>
</reference>
<organism evidence="9 10">
    <name type="scientific">Acinetobacter towneri</name>
    <dbReference type="NCBI Taxonomy" id="202956"/>
    <lineage>
        <taxon>Bacteria</taxon>
        <taxon>Pseudomonadati</taxon>
        <taxon>Pseudomonadota</taxon>
        <taxon>Gammaproteobacteria</taxon>
        <taxon>Moraxellales</taxon>
        <taxon>Moraxellaceae</taxon>
        <taxon>Acinetobacter</taxon>
    </lineage>
</organism>
<dbReference type="InterPro" id="IPR012133">
    <property type="entry name" value="Alpha-hydoxy_acid_DH_FMN"/>
</dbReference>
<feature type="binding site" evidence="7">
    <location>
        <begin position="317"/>
        <end position="318"/>
    </location>
    <ligand>
        <name>FMN</name>
        <dbReference type="ChEBI" id="CHEBI:58210"/>
    </ligand>
</feature>
<dbReference type="InterPro" id="IPR000262">
    <property type="entry name" value="FMN-dep_DH"/>
</dbReference>
<dbReference type="Pfam" id="PF01070">
    <property type="entry name" value="FMN_dh"/>
    <property type="match status" value="1"/>
</dbReference>
<evidence type="ECO:0000256" key="3">
    <source>
        <dbReference type="ARBA" id="ARBA00022643"/>
    </source>
</evidence>
<dbReference type="InterPro" id="IPR013785">
    <property type="entry name" value="Aldolase_TIM"/>
</dbReference>
<dbReference type="PANTHER" id="PTHR10578">
    <property type="entry name" value="S -2-HYDROXY-ACID OXIDASE-RELATED"/>
    <property type="match status" value="1"/>
</dbReference>
<comment type="caution">
    <text evidence="9">The sequence shown here is derived from an EMBL/GenBank/DDBJ whole genome shotgun (WGS) entry which is preliminary data.</text>
</comment>
<comment type="cofactor">
    <cofactor evidence="1">
        <name>FMN</name>
        <dbReference type="ChEBI" id="CHEBI:58210"/>
    </cofactor>
</comment>
<dbReference type="Proteomes" id="UP000186931">
    <property type="component" value="Unassembled WGS sequence"/>
</dbReference>
<dbReference type="PROSITE" id="PS51349">
    <property type="entry name" value="FMN_HYDROXY_ACID_DH_2"/>
    <property type="match status" value="1"/>
</dbReference>
<dbReference type="STRING" id="202956.BJN41_02090"/>
<dbReference type="AlphaFoldDB" id="A0A1E8E3G6"/>
<feature type="binding site" evidence="7">
    <location>
        <begin position="294"/>
        <end position="298"/>
    </location>
    <ligand>
        <name>FMN</name>
        <dbReference type="ChEBI" id="CHEBI:58210"/>
    </ligand>
</feature>
<dbReference type="eggNOG" id="COG1304">
    <property type="taxonomic scope" value="Bacteria"/>
</dbReference>
<dbReference type="CDD" id="cd02809">
    <property type="entry name" value="alpha_hydroxyacid_oxid_FMN"/>
    <property type="match status" value="1"/>
</dbReference>
<evidence type="ECO:0000256" key="1">
    <source>
        <dbReference type="ARBA" id="ARBA00001917"/>
    </source>
</evidence>
<feature type="binding site" evidence="7">
    <location>
        <position position="177"/>
    </location>
    <ligand>
        <name>glyoxylate</name>
        <dbReference type="ChEBI" id="CHEBI:36655"/>
    </ligand>
</feature>
<feature type="active site" description="Proton acceptor" evidence="6">
    <location>
        <position position="263"/>
    </location>
</feature>
<evidence type="ECO:0000313" key="9">
    <source>
        <dbReference type="EMBL" id="OFE44044.1"/>
    </source>
</evidence>
<dbReference type="SUPFAM" id="SSF51395">
    <property type="entry name" value="FMN-linked oxidoreductases"/>
    <property type="match status" value="1"/>
</dbReference>
<feature type="binding site" evidence="7">
    <location>
        <position position="142"/>
    </location>
    <ligand>
        <name>glyoxylate</name>
        <dbReference type="ChEBI" id="CHEBI:36655"/>
    </ligand>
</feature>
<protein>
    <submittedName>
        <fullName evidence="9">Alpha-hydroxy-acid oxidizing enzyme</fullName>
    </submittedName>
</protein>
<evidence type="ECO:0000256" key="7">
    <source>
        <dbReference type="PIRSR" id="PIRSR000138-2"/>
    </source>
</evidence>
<evidence type="ECO:0000256" key="5">
    <source>
        <dbReference type="ARBA" id="ARBA00024042"/>
    </source>
</evidence>
<feature type="binding site" evidence="7">
    <location>
        <position position="239"/>
    </location>
    <ligand>
        <name>FMN</name>
        <dbReference type="ChEBI" id="CHEBI:58210"/>
    </ligand>
</feature>
<gene>
    <name evidence="9" type="ORF">BJN41_02090</name>
</gene>
<accession>A0A1E8E3G6</accession>
<comment type="similarity">
    <text evidence="5">Belongs to the FMN-dependent alpha-hydroxy acid dehydrogenase family.</text>
</comment>
<dbReference type="InterPro" id="IPR037396">
    <property type="entry name" value="FMN_HAD"/>
</dbReference>
<feature type="binding site" evidence="7">
    <location>
        <position position="266"/>
    </location>
    <ligand>
        <name>glyoxylate</name>
        <dbReference type="ChEBI" id="CHEBI:36655"/>
    </ligand>
</feature>
<feature type="binding site" evidence="7">
    <location>
        <position position="263"/>
    </location>
    <ligand>
        <name>glyoxylate</name>
        <dbReference type="ChEBI" id="CHEBI:36655"/>
    </ligand>
</feature>
<feature type="binding site" evidence="7">
    <location>
        <position position="119"/>
    </location>
    <ligand>
        <name>FMN</name>
        <dbReference type="ChEBI" id="CHEBI:58210"/>
    </ligand>
</feature>
<feature type="domain" description="FMN hydroxy acid dehydrogenase" evidence="8">
    <location>
        <begin position="11"/>
        <end position="368"/>
    </location>
</feature>